<protein>
    <submittedName>
        <fullName evidence="1">Uncharacterized protein</fullName>
    </submittedName>
</protein>
<evidence type="ECO:0000313" key="2">
    <source>
        <dbReference type="Proteomes" id="UP001597344"/>
    </source>
</evidence>
<dbReference type="Proteomes" id="UP001597344">
    <property type="component" value="Unassembled WGS sequence"/>
</dbReference>
<organism evidence="1 2">
    <name type="scientific">Aquimarina celericrescens</name>
    <dbReference type="NCBI Taxonomy" id="1964542"/>
    <lineage>
        <taxon>Bacteria</taxon>
        <taxon>Pseudomonadati</taxon>
        <taxon>Bacteroidota</taxon>
        <taxon>Flavobacteriia</taxon>
        <taxon>Flavobacteriales</taxon>
        <taxon>Flavobacteriaceae</taxon>
        <taxon>Aquimarina</taxon>
    </lineage>
</organism>
<gene>
    <name evidence="1" type="ORF">ACFSJT_08365</name>
</gene>
<dbReference type="PROSITE" id="PS51257">
    <property type="entry name" value="PROKAR_LIPOPROTEIN"/>
    <property type="match status" value="1"/>
</dbReference>
<reference evidence="2" key="1">
    <citation type="journal article" date="2019" name="Int. J. Syst. Evol. Microbiol.">
        <title>The Global Catalogue of Microorganisms (GCM) 10K type strain sequencing project: providing services to taxonomists for standard genome sequencing and annotation.</title>
        <authorList>
            <consortium name="The Broad Institute Genomics Platform"/>
            <consortium name="The Broad Institute Genome Sequencing Center for Infectious Disease"/>
            <person name="Wu L."/>
            <person name="Ma J."/>
        </authorList>
    </citation>
    <scope>NUCLEOTIDE SEQUENCE [LARGE SCALE GENOMIC DNA]</scope>
    <source>
        <strain evidence="2">DT92</strain>
    </source>
</reference>
<proteinExistence type="predicted"/>
<comment type="caution">
    <text evidence="1">The sequence shown here is derived from an EMBL/GenBank/DDBJ whole genome shotgun (WGS) entry which is preliminary data.</text>
</comment>
<keyword evidence="2" id="KW-1185">Reference proteome</keyword>
<dbReference type="EMBL" id="JBHUHY010000004">
    <property type="protein sequence ID" value="MFD2186801.1"/>
    <property type="molecule type" value="Genomic_DNA"/>
</dbReference>
<name>A0ABW5AY93_9FLAO</name>
<accession>A0ABW5AY93</accession>
<dbReference type="RefSeq" id="WP_378319798.1">
    <property type="nucleotide sequence ID" value="NZ_JBHUHY010000004.1"/>
</dbReference>
<evidence type="ECO:0000313" key="1">
    <source>
        <dbReference type="EMBL" id="MFD2186801.1"/>
    </source>
</evidence>
<sequence length="159" mass="18673">MVKKLWYICIIIFTLYSCDNFVLKKEHKEEIIKEGLDKLSWNEVEQPPLFEICEEKSEEELEQCFQQTIIKYFYDYLSKQKININTSVSDTIWIPLLITKKSQIIIEDFELPDPIASQIPNLKDLLEEGINTLPEVEPAHTRGTPVTARYQLPLVIRID</sequence>